<evidence type="ECO:0000256" key="1">
    <source>
        <dbReference type="SAM" id="MobiDB-lite"/>
    </source>
</evidence>
<feature type="compositionally biased region" description="Basic residues" evidence="1">
    <location>
        <begin position="191"/>
        <end position="200"/>
    </location>
</feature>
<feature type="compositionally biased region" description="Basic and acidic residues" evidence="1">
    <location>
        <begin position="293"/>
        <end position="321"/>
    </location>
</feature>
<dbReference type="EMBL" id="EQ977834">
    <property type="protein sequence ID" value="EEF26236.1"/>
    <property type="molecule type" value="Genomic_DNA"/>
</dbReference>
<feature type="compositionally biased region" description="Basic and acidic residues" evidence="1">
    <location>
        <begin position="75"/>
        <end position="87"/>
    </location>
</feature>
<feature type="compositionally biased region" description="Basic residues" evidence="1">
    <location>
        <begin position="1"/>
        <end position="32"/>
    </location>
</feature>
<dbReference type="AlphaFoldDB" id="B9TD28"/>
<feature type="region of interest" description="Disordered" evidence="1">
    <location>
        <begin position="155"/>
        <end position="218"/>
    </location>
</feature>
<feature type="compositionally biased region" description="Low complexity" evidence="1">
    <location>
        <begin position="106"/>
        <end position="137"/>
    </location>
</feature>
<feature type="non-terminal residue" evidence="2">
    <location>
        <position position="1"/>
    </location>
</feature>
<organism evidence="2 3">
    <name type="scientific">Ricinus communis</name>
    <name type="common">Castor bean</name>
    <dbReference type="NCBI Taxonomy" id="3988"/>
    <lineage>
        <taxon>Eukaryota</taxon>
        <taxon>Viridiplantae</taxon>
        <taxon>Streptophyta</taxon>
        <taxon>Embryophyta</taxon>
        <taxon>Tracheophyta</taxon>
        <taxon>Spermatophyta</taxon>
        <taxon>Magnoliopsida</taxon>
        <taxon>eudicotyledons</taxon>
        <taxon>Gunneridae</taxon>
        <taxon>Pentapetalae</taxon>
        <taxon>rosids</taxon>
        <taxon>fabids</taxon>
        <taxon>Malpighiales</taxon>
        <taxon>Euphorbiaceae</taxon>
        <taxon>Acalyphoideae</taxon>
        <taxon>Acalypheae</taxon>
        <taxon>Ricinus</taxon>
    </lineage>
</organism>
<dbReference type="Proteomes" id="UP000008311">
    <property type="component" value="Unassembled WGS sequence"/>
</dbReference>
<protein>
    <submittedName>
        <fullName evidence="2">Uncharacterized protein</fullName>
    </submittedName>
</protein>
<feature type="compositionally biased region" description="Basic residues" evidence="1">
    <location>
        <begin position="207"/>
        <end position="216"/>
    </location>
</feature>
<feature type="compositionally biased region" description="Low complexity" evidence="1">
    <location>
        <begin position="382"/>
        <end position="400"/>
    </location>
</feature>
<feature type="non-terminal residue" evidence="2">
    <location>
        <position position="400"/>
    </location>
</feature>
<dbReference type="InParanoid" id="B9TD28"/>
<evidence type="ECO:0000313" key="2">
    <source>
        <dbReference type="EMBL" id="EEF26236.1"/>
    </source>
</evidence>
<keyword evidence="3" id="KW-1185">Reference proteome</keyword>
<reference evidence="3" key="1">
    <citation type="journal article" date="2010" name="Nat. Biotechnol.">
        <title>Draft genome sequence of the oilseed species Ricinus communis.</title>
        <authorList>
            <person name="Chan A.P."/>
            <person name="Crabtree J."/>
            <person name="Zhao Q."/>
            <person name="Lorenzi H."/>
            <person name="Orvis J."/>
            <person name="Puiu D."/>
            <person name="Melake-Berhan A."/>
            <person name="Jones K.M."/>
            <person name="Redman J."/>
            <person name="Chen G."/>
            <person name="Cahoon E.B."/>
            <person name="Gedil M."/>
            <person name="Stanke M."/>
            <person name="Haas B.J."/>
            <person name="Wortman J.R."/>
            <person name="Fraser-Liggett C.M."/>
            <person name="Ravel J."/>
            <person name="Rabinowicz P.D."/>
        </authorList>
    </citation>
    <scope>NUCLEOTIDE SEQUENCE [LARGE SCALE GENOMIC DNA]</scope>
    <source>
        <strain evidence="3">cv. Hale</strain>
    </source>
</reference>
<sequence length="400" mass="42969">RFAARLGRRRPVAPDRLHRRCRPERRHRRAGHRPAAAGPATTERPHRHARGPAAAGARRRGHAALRRAGAQPRAEQPDADHARRPGDGTDLAVGKLCGGGRRPARAGRGARPPAGPANAGRSGRAPAADRTPAPDGGQLCAARPAAQFLRRMAGHVPGPADLPRQGRPRRAGPEAAAAAPAAAEDWQDAGHRRHAGHSRLRQPERRDRRHRARRQFQPRVAAAGVADAGLFRRAIDAVRPPEPEGALVVRGGQPAAVPDRRHGLRAGRHERHLAGLAPDLAGRQGAGQGRPQRHADRLPAEPHRPLPADADAARPDPLADRRARRRRGQRRDDPPARRPGAFPVPRRQQGARRVPRGRQADRGQAELRAGLLSARRQGTGQGRPAAAAVAAGRAHQGQLR</sequence>
<feature type="region of interest" description="Disordered" evidence="1">
    <location>
        <begin position="275"/>
        <end position="400"/>
    </location>
</feature>
<feature type="compositionally biased region" description="Low complexity" evidence="1">
    <location>
        <begin position="173"/>
        <end position="184"/>
    </location>
</feature>
<gene>
    <name evidence="2" type="ORF">RCOM_1889230</name>
</gene>
<proteinExistence type="predicted"/>
<evidence type="ECO:0000313" key="3">
    <source>
        <dbReference type="Proteomes" id="UP000008311"/>
    </source>
</evidence>
<name>B9TD28_RICCO</name>
<accession>B9TD28</accession>
<feature type="region of interest" description="Disordered" evidence="1">
    <location>
        <begin position="1"/>
        <end position="139"/>
    </location>
</feature>